<dbReference type="Gene3D" id="3.30.470.20">
    <property type="entry name" value="ATP-grasp fold, B domain"/>
    <property type="match status" value="1"/>
</dbReference>
<dbReference type="SMART" id="SM00881">
    <property type="entry name" value="CoA_binding"/>
    <property type="match status" value="1"/>
</dbReference>
<evidence type="ECO:0000259" key="2">
    <source>
        <dbReference type="PROSITE" id="PS51186"/>
    </source>
</evidence>
<dbReference type="Gene3D" id="3.40.630.30">
    <property type="match status" value="1"/>
</dbReference>
<dbReference type="OrthoDB" id="190266at2"/>
<evidence type="ECO:0000313" key="3">
    <source>
        <dbReference type="EMBL" id="SDM96401.1"/>
    </source>
</evidence>
<dbReference type="SUPFAM" id="SSF55729">
    <property type="entry name" value="Acyl-CoA N-acyltransferases (Nat)"/>
    <property type="match status" value="1"/>
</dbReference>
<dbReference type="Gene3D" id="3.40.50.720">
    <property type="entry name" value="NAD(P)-binding Rossmann-like Domain"/>
    <property type="match status" value="1"/>
</dbReference>
<dbReference type="InterPro" id="IPR003781">
    <property type="entry name" value="CoA-bd"/>
</dbReference>
<reference evidence="3 4" key="1">
    <citation type="submission" date="2016-10" db="EMBL/GenBank/DDBJ databases">
        <authorList>
            <person name="de Groot N.N."/>
        </authorList>
    </citation>
    <scope>NUCLEOTIDE SEQUENCE [LARGE SCALE GENOMIC DNA]</scope>
    <source>
        <strain evidence="3 4">CGMCC 1.11147</strain>
    </source>
</reference>
<dbReference type="Pfam" id="PF19045">
    <property type="entry name" value="Ligase_CoA_2"/>
    <property type="match status" value="1"/>
</dbReference>
<dbReference type="Gene3D" id="3.40.50.261">
    <property type="entry name" value="Succinyl-CoA synthetase domains"/>
    <property type="match status" value="2"/>
</dbReference>
<dbReference type="Pfam" id="PF13607">
    <property type="entry name" value="Succ_CoA_lig"/>
    <property type="match status" value="1"/>
</dbReference>
<dbReference type="InterPro" id="IPR043938">
    <property type="entry name" value="Ligase_CoA_dom"/>
</dbReference>
<dbReference type="InterPro" id="IPR016102">
    <property type="entry name" value="Succinyl-CoA_synth-like"/>
</dbReference>
<dbReference type="STRING" id="1005944.SAMN05192576_1379"/>
<dbReference type="EMBL" id="FNIC01000001">
    <property type="protein sequence ID" value="SDM96401.1"/>
    <property type="molecule type" value="Genomic_DNA"/>
</dbReference>
<accession>A0A1G9XIP3</accession>
<dbReference type="PANTHER" id="PTHR42793:SF1">
    <property type="entry name" value="PEPTIDYL-LYSINE N-ACETYLTRANSFERASE PATZ"/>
    <property type="match status" value="1"/>
</dbReference>
<evidence type="ECO:0000256" key="1">
    <source>
        <dbReference type="SAM" id="MobiDB-lite"/>
    </source>
</evidence>
<dbReference type="SUPFAM" id="SSF52210">
    <property type="entry name" value="Succinyl-CoA synthetase domains"/>
    <property type="match status" value="2"/>
</dbReference>
<dbReference type="GO" id="GO:0016747">
    <property type="term" value="F:acyltransferase activity, transferring groups other than amino-acyl groups"/>
    <property type="evidence" value="ECO:0007669"/>
    <property type="project" value="InterPro"/>
</dbReference>
<dbReference type="InterPro" id="IPR032875">
    <property type="entry name" value="Succ_CoA_lig_flav_dom"/>
</dbReference>
<evidence type="ECO:0000313" key="4">
    <source>
        <dbReference type="Proteomes" id="UP000199004"/>
    </source>
</evidence>
<dbReference type="Pfam" id="PF13380">
    <property type="entry name" value="CoA_binding_2"/>
    <property type="match status" value="1"/>
</dbReference>
<dbReference type="PROSITE" id="PS51186">
    <property type="entry name" value="GNAT"/>
    <property type="match status" value="1"/>
</dbReference>
<dbReference type="InterPro" id="IPR013815">
    <property type="entry name" value="ATP_grasp_subdomain_1"/>
</dbReference>
<dbReference type="RefSeq" id="WP_091022969.1">
    <property type="nucleotide sequence ID" value="NZ_BKAE01000001.1"/>
</dbReference>
<dbReference type="PANTHER" id="PTHR42793">
    <property type="entry name" value="COA BINDING DOMAIN CONTAINING PROTEIN"/>
    <property type="match status" value="1"/>
</dbReference>
<dbReference type="Gene3D" id="3.30.1490.20">
    <property type="entry name" value="ATP-grasp fold, A domain"/>
    <property type="match status" value="1"/>
</dbReference>
<dbReference type="GO" id="GO:0005524">
    <property type="term" value="F:ATP binding"/>
    <property type="evidence" value="ECO:0007669"/>
    <property type="project" value="InterPro"/>
</dbReference>
<keyword evidence="4" id="KW-1185">Reference proteome</keyword>
<dbReference type="GO" id="GO:0043758">
    <property type="term" value="F:acetate-CoA ligase (ADP-forming) activity"/>
    <property type="evidence" value="ECO:0007669"/>
    <property type="project" value="InterPro"/>
</dbReference>
<dbReference type="InterPro" id="IPR016181">
    <property type="entry name" value="Acyl_CoA_acyltransferase"/>
</dbReference>
<dbReference type="InterPro" id="IPR000182">
    <property type="entry name" value="GNAT_dom"/>
</dbReference>
<feature type="region of interest" description="Disordered" evidence="1">
    <location>
        <begin position="1"/>
        <end position="20"/>
    </location>
</feature>
<proteinExistence type="predicted"/>
<dbReference type="SUPFAM" id="SSF51735">
    <property type="entry name" value="NAD(P)-binding Rossmann-fold domains"/>
    <property type="match status" value="1"/>
</dbReference>
<name>A0A1G9XIP3_9ACTN</name>
<dbReference type="SUPFAM" id="SSF56059">
    <property type="entry name" value="Glutathione synthetase ATP-binding domain-like"/>
    <property type="match status" value="1"/>
</dbReference>
<dbReference type="Pfam" id="PF13549">
    <property type="entry name" value="ATP-grasp_5"/>
    <property type="match status" value="1"/>
</dbReference>
<dbReference type="Proteomes" id="UP000199004">
    <property type="component" value="Unassembled WGS sequence"/>
</dbReference>
<dbReference type="Pfam" id="PF00583">
    <property type="entry name" value="Acetyltransf_1"/>
    <property type="match status" value="1"/>
</dbReference>
<gene>
    <name evidence="3" type="ORF">SAMN05192576_1379</name>
</gene>
<dbReference type="InterPro" id="IPR036291">
    <property type="entry name" value="NAD(P)-bd_dom_sf"/>
</dbReference>
<dbReference type="AlphaFoldDB" id="A0A1G9XIP3"/>
<organism evidence="3 4">
    <name type="scientific">Nocardioides szechwanensis</name>
    <dbReference type="NCBI Taxonomy" id="1005944"/>
    <lineage>
        <taxon>Bacteria</taxon>
        <taxon>Bacillati</taxon>
        <taxon>Actinomycetota</taxon>
        <taxon>Actinomycetes</taxon>
        <taxon>Propionibacteriales</taxon>
        <taxon>Nocardioidaceae</taxon>
        <taxon>Nocardioides</taxon>
    </lineage>
</organism>
<protein>
    <submittedName>
        <fullName evidence="3">Acyl-CoA synthetase (NDP forming)</fullName>
    </submittedName>
</protein>
<feature type="domain" description="N-acetyltransferase" evidence="2">
    <location>
        <begin position="35"/>
        <end position="190"/>
    </location>
</feature>
<sequence>MSAAHTRAPTPDQKPERYHPSRPAADVLLADGSIAVIRGLLPEDRAGLDELHEHASDDSIRFRFFAPSRTAGHDYVARMFTDDRAPVECLVATLGGRLVAVATAEATPEGDPTSAEVAFLVADDLHGLGLGSLLLEHLAARARDHGIRRFTAEVLSGNRAMLGVFVDAGFTLTRSSSEGITDLVMSTSASSAAVAAADQRERKAEARSLHPLLTPRCVAVVGARRDATGVGHAVLGSIRAGGFTGTVYAVHPQAGDIEGVPAYPSLADVPEHVDIAVVAVPPEQVLSVAEDAVVAGVSSLVVVTSGLGEMGEEGARIQRSIARLARAHSIRVIGPNCLGVMVNDPEIRLNATFTRASPPTGGLAVASQSGGVGIALLDVATKWGLGIGSFISLGNKTDVSGNDLLAAWVDDDRVTAAALYLESFGNAPKFARMARTFSERKPLLGVVGGRSAGGVRAGSSHTAAAATPKAGVDALFAQSGVIACRSAEDLAQTALLLAEQPLPVGARVGIISNAGGVGVLAADALDASGLLVPEFSPELRAQLGAHVSATLGTSNPVDLGAGSTANDLAATVDLVLTSGEVDMLLVPLVATSVSDPELMLEALVAARARRPEPPVVLVPMGGMAADPGTHPGITVLASLEFAASAIGNVVKYAAWLAEPRDEVPPTDEDRAEVTSRAARALAESSDTGGWLPAPDAAALLTPYGLAPDGDIAADATAAGRLATRIGFPVAVKVADPEIVHKSDRGLVRIGLRTAAEVKRAVRGFQDELHRSPVPVLVQPMAAGVELALGIVRDPGFGPLVMVAAGGVATDVWDDRTFLLPPVSPRDAARVIRSLRIWPLLEGYRDTEPGDVAALEALVVSLGQLALDVPEVAELDLNPVVVGPAGAVLVDVKVRLAGSERTDAGVPRRLRPPG</sequence>